<dbReference type="InterPro" id="IPR019933">
    <property type="entry name" value="DivIVA_domain"/>
</dbReference>
<dbReference type="EMBL" id="SNWQ01000028">
    <property type="protein sequence ID" value="TDO34249.1"/>
    <property type="molecule type" value="Genomic_DNA"/>
</dbReference>
<gene>
    <name evidence="1" type="ORF">EV643_12834</name>
</gene>
<accession>A0A4R6JEH3</accession>
<dbReference type="Proteomes" id="UP000295388">
    <property type="component" value="Unassembled WGS sequence"/>
</dbReference>
<proteinExistence type="predicted"/>
<dbReference type="AlphaFoldDB" id="A0A4R6JEH3"/>
<organism evidence="1 2">
    <name type="scientific">Kribbella caucasensis</name>
    <dbReference type="NCBI Taxonomy" id="2512215"/>
    <lineage>
        <taxon>Bacteria</taxon>
        <taxon>Bacillati</taxon>
        <taxon>Actinomycetota</taxon>
        <taxon>Actinomycetes</taxon>
        <taxon>Propionibacteriales</taxon>
        <taxon>Kribbellaceae</taxon>
        <taxon>Kribbella</taxon>
    </lineage>
</organism>
<dbReference type="Gene3D" id="6.10.250.660">
    <property type="match status" value="1"/>
</dbReference>
<keyword evidence="2" id="KW-1185">Reference proteome</keyword>
<evidence type="ECO:0000313" key="2">
    <source>
        <dbReference type="Proteomes" id="UP000295388"/>
    </source>
</evidence>
<dbReference type="RefSeq" id="WP_133804964.1">
    <property type="nucleotide sequence ID" value="NZ_SNWQ01000028.1"/>
</dbReference>
<name>A0A4R6JEH3_9ACTN</name>
<sequence>MLRPEGLRQPPRFSTVRLRQGYDIEQVDEFVGRVMATVNGQPVQRPVTADEIRTVAFGSVWMRLGYDVAQVDMFLDQAEAWLRLRDGFQR</sequence>
<comment type="caution">
    <text evidence="1">The sequence shown here is derived from an EMBL/GenBank/DDBJ whole genome shotgun (WGS) entry which is preliminary data.</text>
</comment>
<reference evidence="1 2" key="1">
    <citation type="submission" date="2019-03" db="EMBL/GenBank/DDBJ databases">
        <title>Genomic Encyclopedia of Type Strains, Phase III (KMG-III): the genomes of soil and plant-associated and newly described type strains.</title>
        <authorList>
            <person name="Whitman W."/>
        </authorList>
    </citation>
    <scope>NUCLEOTIDE SEQUENCE [LARGE SCALE GENOMIC DNA]</scope>
    <source>
        <strain evidence="1 2">VKM Ac-2527</strain>
    </source>
</reference>
<evidence type="ECO:0000313" key="1">
    <source>
        <dbReference type="EMBL" id="TDO34249.1"/>
    </source>
</evidence>
<dbReference type="OrthoDB" id="5198800at2"/>
<dbReference type="NCBIfam" id="TIGR03544">
    <property type="entry name" value="DivI1A_domain"/>
    <property type="match status" value="2"/>
</dbReference>
<protein>
    <submittedName>
        <fullName evidence="1">DivIVA domain-containing protein</fullName>
    </submittedName>
</protein>